<sequence>MTFGPDIDAGARITSLPEFKSCLDYLQKKGYNEVDTAYSYVGTKQQAFTREAGWKERGLKIATKFYPSAKDGGHDAANIRAKCEWNLKELGTDSTDIFYLHAADRDTNFAETLEECNKLYKEGKFKQLGLSNYASYEVAECVMICQERGWVRPTIYQGMYNAITRNLDIETITACHRYGIDVVVYNPLAGGLFSGKIKSKDLVQDEYSRFGEKSAAGANYRARYFKDATFEALSMIEKVGEKHNLTLLEIALRWCMHHSALNVGTDGGDGIIIGVSSQSQLESNLKDLEKGPLPEEVVKTLDDAWLVTKATAPPYWHGTLKYGYDTQKALFGGK</sequence>
<keyword evidence="4" id="KW-1185">Reference proteome</keyword>
<dbReference type="KEGG" id="ksn:43587670"/>
<keyword evidence="1" id="KW-0560">Oxidoreductase</keyword>
<evidence type="ECO:0000256" key="1">
    <source>
        <dbReference type="ARBA" id="ARBA00023002"/>
    </source>
</evidence>
<protein>
    <recommendedName>
        <fullName evidence="2">NADP-dependent oxidoreductase domain-containing protein</fullName>
    </recommendedName>
</protein>
<evidence type="ECO:0000259" key="2">
    <source>
        <dbReference type="Pfam" id="PF00248"/>
    </source>
</evidence>
<dbReference type="Pfam" id="PF00248">
    <property type="entry name" value="Aldo_ket_red"/>
    <property type="match status" value="1"/>
</dbReference>
<dbReference type="GeneID" id="43587670"/>
<dbReference type="GO" id="GO:0016491">
    <property type="term" value="F:oxidoreductase activity"/>
    <property type="evidence" value="ECO:0007669"/>
    <property type="project" value="UniProtKB-KW"/>
</dbReference>
<dbReference type="PANTHER" id="PTHR43364:SF4">
    <property type="entry name" value="NAD(P)-LINKED OXIDOREDUCTASE SUPERFAMILY PROTEIN"/>
    <property type="match status" value="1"/>
</dbReference>
<dbReference type="PANTHER" id="PTHR43364">
    <property type="entry name" value="NADH-SPECIFIC METHYLGLYOXAL REDUCTASE-RELATED"/>
    <property type="match status" value="1"/>
</dbReference>
<dbReference type="PRINTS" id="PR00069">
    <property type="entry name" value="ALDKETRDTASE"/>
</dbReference>
<dbReference type="AlphaFoldDB" id="A0AAJ8LRL4"/>
<dbReference type="Gene3D" id="3.20.20.100">
    <property type="entry name" value="NADP-dependent oxidoreductase domain"/>
    <property type="match status" value="1"/>
</dbReference>
<gene>
    <name evidence="3" type="ORF">CI109_107087</name>
</gene>
<reference evidence="3" key="1">
    <citation type="submission" date="2017-08" db="EMBL/GenBank/DDBJ databases">
        <authorList>
            <person name="Cuomo C."/>
            <person name="Billmyre B."/>
            <person name="Heitman J."/>
        </authorList>
    </citation>
    <scope>NUCLEOTIDE SEQUENCE</scope>
    <source>
        <strain evidence="3">CBS 12478</strain>
    </source>
</reference>
<dbReference type="InterPro" id="IPR036812">
    <property type="entry name" value="NAD(P)_OxRdtase_dom_sf"/>
</dbReference>
<reference evidence="3" key="2">
    <citation type="submission" date="2024-01" db="EMBL/GenBank/DDBJ databases">
        <title>Comparative genomics of Cryptococcus and Kwoniella reveals pathogenesis evolution and contrasting modes of karyotype evolution via chromosome fusion or intercentromeric recombination.</title>
        <authorList>
            <person name="Coelho M.A."/>
            <person name="David-Palma M."/>
            <person name="Shea T."/>
            <person name="Bowers K."/>
            <person name="McGinley-Smith S."/>
            <person name="Mohammad A.W."/>
            <person name="Gnirke A."/>
            <person name="Yurkov A.M."/>
            <person name="Nowrousian M."/>
            <person name="Sun S."/>
            <person name="Cuomo C.A."/>
            <person name="Heitman J."/>
        </authorList>
    </citation>
    <scope>NUCLEOTIDE SEQUENCE</scope>
    <source>
        <strain evidence="3">CBS 12478</strain>
    </source>
</reference>
<evidence type="ECO:0000313" key="3">
    <source>
        <dbReference type="EMBL" id="WWD22594.1"/>
    </source>
</evidence>
<dbReference type="SUPFAM" id="SSF51430">
    <property type="entry name" value="NAD(P)-linked oxidoreductase"/>
    <property type="match status" value="1"/>
</dbReference>
<dbReference type="RefSeq" id="XP_031861957.2">
    <property type="nucleotide sequence ID" value="XM_032003544.2"/>
</dbReference>
<proteinExistence type="predicted"/>
<evidence type="ECO:0000313" key="4">
    <source>
        <dbReference type="Proteomes" id="UP000322225"/>
    </source>
</evidence>
<dbReference type="InterPro" id="IPR023210">
    <property type="entry name" value="NADP_OxRdtase_dom"/>
</dbReference>
<dbReference type="InterPro" id="IPR050523">
    <property type="entry name" value="AKR_Detox_Biosynth"/>
</dbReference>
<accession>A0AAJ8LRL4</accession>
<dbReference type="EMBL" id="CP144064">
    <property type="protein sequence ID" value="WWD22594.1"/>
    <property type="molecule type" value="Genomic_DNA"/>
</dbReference>
<dbReference type="CDD" id="cd19075">
    <property type="entry name" value="AKR_AKR7A1-5"/>
    <property type="match status" value="1"/>
</dbReference>
<dbReference type="Proteomes" id="UP000322225">
    <property type="component" value="Chromosome 14"/>
</dbReference>
<organism evidence="3 4">
    <name type="scientific">Kwoniella shandongensis</name>
    <dbReference type="NCBI Taxonomy" id="1734106"/>
    <lineage>
        <taxon>Eukaryota</taxon>
        <taxon>Fungi</taxon>
        <taxon>Dikarya</taxon>
        <taxon>Basidiomycota</taxon>
        <taxon>Agaricomycotina</taxon>
        <taxon>Tremellomycetes</taxon>
        <taxon>Tremellales</taxon>
        <taxon>Cryptococcaceae</taxon>
        <taxon>Kwoniella</taxon>
    </lineage>
</organism>
<name>A0AAJ8LRL4_9TREE</name>
<dbReference type="InterPro" id="IPR020471">
    <property type="entry name" value="AKR"/>
</dbReference>
<feature type="domain" description="NADP-dependent oxidoreductase" evidence="2">
    <location>
        <begin position="20"/>
        <end position="304"/>
    </location>
</feature>